<evidence type="ECO:0000256" key="4">
    <source>
        <dbReference type="ARBA" id="ARBA00023157"/>
    </source>
</evidence>
<dbReference type="InterPro" id="IPR036179">
    <property type="entry name" value="Ig-like_dom_sf"/>
</dbReference>
<protein>
    <submittedName>
        <fullName evidence="10">Immunoglobulin superfamily containing leucine-rich repeat protein 2-like</fullName>
    </submittedName>
</protein>
<dbReference type="Pfam" id="PF13855">
    <property type="entry name" value="LRR_8"/>
    <property type="match status" value="2"/>
</dbReference>
<evidence type="ECO:0000256" key="1">
    <source>
        <dbReference type="ARBA" id="ARBA00022614"/>
    </source>
</evidence>
<dbReference type="SUPFAM" id="SSF48726">
    <property type="entry name" value="Immunoglobulin"/>
    <property type="match status" value="1"/>
</dbReference>
<keyword evidence="7" id="KW-0472">Membrane</keyword>
<dbReference type="Ensembl" id="ENSHCOT00000008299.1">
    <property type="protein sequence ID" value="ENSHCOP00000019611.1"/>
    <property type="gene ID" value="ENSHCOG00000005065.1"/>
</dbReference>
<reference evidence="10" key="2">
    <citation type="submission" date="2025-09" db="UniProtKB">
        <authorList>
            <consortium name="Ensembl"/>
        </authorList>
    </citation>
    <scope>IDENTIFICATION</scope>
</reference>
<dbReference type="InterPro" id="IPR003598">
    <property type="entry name" value="Ig_sub2"/>
</dbReference>
<evidence type="ECO:0000259" key="9">
    <source>
        <dbReference type="PROSITE" id="PS50835"/>
    </source>
</evidence>
<dbReference type="InterPro" id="IPR013783">
    <property type="entry name" value="Ig-like_fold"/>
</dbReference>
<evidence type="ECO:0000256" key="8">
    <source>
        <dbReference type="SAM" id="SignalP"/>
    </source>
</evidence>
<dbReference type="SUPFAM" id="SSF52058">
    <property type="entry name" value="L domain-like"/>
    <property type="match status" value="1"/>
</dbReference>
<organism evidence="10 11">
    <name type="scientific">Hippocampus comes</name>
    <name type="common">Tiger tail seahorse</name>
    <dbReference type="NCBI Taxonomy" id="109280"/>
    <lineage>
        <taxon>Eukaryota</taxon>
        <taxon>Metazoa</taxon>
        <taxon>Chordata</taxon>
        <taxon>Craniata</taxon>
        <taxon>Vertebrata</taxon>
        <taxon>Euteleostomi</taxon>
        <taxon>Actinopterygii</taxon>
        <taxon>Neopterygii</taxon>
        <taxon>Teleostei</taxon>
        <taxon>Neoteleostei</taxon>
        <taxon>Acanthomorphata</taxon>
        <taxon>Syngnathiaria</taxon>
        <taxon>Syngnathiformes</taxon>
        <taxon>Syngnathoidei</taxon>
        <taxon>Syngnathidae</taxon>
        <taxon>Hippocampus</taxon>
    </lineage>
</organism>
<dbReference type="RefSeq" id="XP_019732009.1">
    <property type="nucleotide sequence ID" value="XM_019876450.1"/>
</dbReference>
<name>A0A3Q2YMI0_HIPCM</name>
<feature type="region of interest" description="Disordered" evidence="6">
    <location>
        <begin position="615"/>
        <end position="646"/>
    </location>
</feature>
<evidence type="ECO:0000256" key="6">
    <source>
        <dbReference type="SAM" id="MobiDB-lite"/>
    </source>
</evidence>
<feature type="transmembrane region" description="Helical" evidence="7">
    <location>
        <begin position="552"/>
        <end position="580"/>
    </location>
</feature>
<dbReference type="GO" id="GO:0016020">
    <property type="term" value="C:membrane"/>
    <property type="evidence" value="ECO:0007669"/>
    <property type="project" value="UniProtKB-SubCell"/>
</dbReference>
<dbReference type="SMART" id="SM00369">
    <property type="entry name" value="LRR_TYP"/>
    <property type="match status" value="3"/>
</dbReference>
<feature type="chain" id="PRO_5018541304" evidence="8">
    <location>
        <begin position="22"/>
        <end position="685"/>
    </location>
</feature>
<evidence type="ECO:0000256" key="7">
    <source>
        <dbReference type="SAM" id="Phobius"/>
    </source>
</evidence>
<evidence type="ECO:0000256" key="5">
    <source>
        <dbReference type="ARBA" id="ARBA00023180"/>
    </source>
</evidence>
<dbReference type="SMART" id="SM00082">
    <property type="entry name" value="LRRCT"/>
    <property type="match status" value="1"/>
</dbReference>
<keyword evidence="5" id="KW-0325">Glycoprotein</keyword>
<dbReference type="Pfam" id="PF13927">
    <property type="entry name" value="Ig_3"/>
    <property type="match status" value="1"/>
</dbReference>
<dbReference type="InterPro" id="IPR003599">
    <property type="entry name" value="Ig_sub"/>
</dbReference>
<dbReference type="InterPro" id="IPR007110">
    <property type="entry name" value="Ig-like_dom"/>
</dbReference>
<feature type="domain" description="Ig-like" evidence="9">
    <location>
        <begin position="235"/>
        <end position="345"/>
    </location>
</feature>
<dbReference type="InterPro" id="IPR032675">
    <property type="entry name" value="LRR_dom_sf"/>
</dbReference>
<dbReference type="InterPro" id="IPR003591">
    <property type="entry name" value="Leu-rich_rpt_typical-subtyp"/>
</dbReference>
<dbReference type="AlphaFoldDB" id="A0A3Q2YMI0"/>
<evidence type="ECO:0000256" key="3">
    <source>
        <dbReference type="ARBA" id="ARBA00022737"/>
    </source>
</evidence>
<dbReference type="GeneID" id="109519739"/>
<dbReference type="GeneTree" id="ENSGT00940000160967"/>
<dbReference type="InterPro" id="IPR001611">
    <property type="entry name" value="Leu-rich_rpt"/>
</dbReference>
<keyword evidence="2 8" id="KW-0732">Signal</keyword>
<dbReference type="InterPro" id="IPR000483">
    <property type="entry name" value="Cys-rich_flank_reg_C"/>
</dbReference>
<keyword evidence="7" id="KW-1133">Transmembrane helix</keyword>
<keyword evidence="4" id="KW-1015">Disulfide bond</keyword>
<keyword evidence="11" id="KW-1185">Reference proteome</keyword>
<dbReference type="Proteomes" id="UP000264820">
    <property type="component" value="Unplaced"/>
</dbReference>
<dbReference type="PROSITE" id="PS51257">
    <property type="entry name" value="PROKAR_LIPOPROTEIN"/>
    <property type="match status" value="1"/>
</dbReference>
<evidence type="ECO:0000313" key="10">
    <source>
        <dbReference type="Ensembl" id="ENSHCOP00000019611.1"/>
    </source>
</evidence>
<feature type="signal peptide" evidence="8">
    <location>
        <begin position="1"/>
        <end position="21"/>
    </location>
</feature>
<dbReference type="OrthoDB" id="2151624at2759"/>
<dbReference type="PANTHER" id="PTHR45842:SF12">
    <property type="entry name" value="KEKKON 5, ISOFORM A"/>
    <property type="match status" value="1"/>
</dbReference>
<evidence type="ECO:0000256" key="2">
    <source>
        <dbReference type="ARBA" id="ARBA00022729"/>
    </source>
</evidence>
<dbReference type="SMART" id="SM00408">
    <property type="entry name" value="IGc2"/>
    <property type="match status" value="1"/>
</dbReference>
<evidence type="ECO:0000313" key="11">
    <source>
        <dbReference type="Proteomes" id="UP000264820"/>
    </source>
</evidence>
<dbReference type="OMA" id="CTCTLDW"/>
<dbReference type="STRING" id="109280.ENSHCOP00000019611"/>
<accession>A0A3Q2YMI0</accession>
<dbReference type="Gene3D" id="2.60.40.10">
    <property type="entry name" value="Immunoglobulins"/>
    <property type="match status" value="1"/>
</dbReference>
<reference evidence="10" key="1">
    <citation type="submission" date="2025-08" db="UniProtKB">
        <authorList>
            <consortium name="Ensembl"/>
        </authorList>
    </citation>
    <scope>IDENTIFICATION</scope>
</reference>
<proteinExistence type="predicted"/>
<dbReference type="Gene3D" id="3.80.10.10">
    <property type="entry name" value="Ribonuclease Inhibitor"/>
    <property type="match status" value="1"/>
</dbReference>
<dbReference type="KEGG" id="hcq:109519739"/>
<keyword evidence="1" id="KW-0433">Leucine-rich repeat</keyword>
<dbReference type="PROSITE" id="PS50835">
    <property type="entry name" value="IG_LIKE"/>
    <property type="match status" value="1"/>
</dbReference>
<sequence>MAARVLYISTVISTLFGAILGCPTVCTCSIKYGRSFAECPDRDLVEIPTGLPRNVNVVIFSANKIRSVPRGIFRNVTQTMSLWMSHNEIVSVEPGSLAPMVLLRNLDISYNKMVDFPWRDLRNLTDLQLLKMNHNELVSLPRDSFVNLQNLRSIRLNNNKFLTIAEGTFDALVSLSHLQIFSNPFACTCYINWFRDWLSTTSISIPEQNLISCATPATLRGETIMNLPDIKCAHPNVTIWTEPNIDGTTLHEGDALVLNCESQGNPKPSVTWDIRSRAQELNVSFVADDSGESSERSLWSNNSVQVFNNGTLIISPLSAEVAGNYSCSASNEFGTAADSLSVQVAPSPKEPSAKDAKITNALYGTTQQPLQPITVMSDFDSVSDPDLPTGEITPESVEEIISAFKCGSNAKKRHISSHVSNGSSDDAKDHVFDFGVIALWVSETEATIRLNPLLIPGDKRANRTAAIVGASESSHNATANHEQDLASRGLYLCVTTEHKNSPVLWSLVKEGLSTYLLSDLRPGTNYSLCLTYKGEDCEMQVLFTTKKKVPNLIIIISVSICLLTVSTVPLLGAMCFHLVYKYHNKTCKLILKARDQYQMERTLTTNVNIAPLAESRRNTDVDPLGEDDGATESLDGEKEADTEESVMTETVTLSLSRGNLDDCEVGSDFSDRLPLGAEAVNIASN</sequence>
<dbReference type="InterPro" id="IPR050467">
    <property type="entry name" value="LRFN"/>
</dbReference>
<keyword evidence="3" id="KW-0677">Repeat</keyword>
<dbReference type="PANTHER" id="PTHR45842">
    <property type="entry name" value="SYNAPTIC ADHESION-LIKE MOLECULE SALM"/>
    <property type="match status" value="1"/>
</dbReference>
<dbReference type="SMART" id="SM00409">
    <property type="entry name" value="IG"/>
    <property type="match status" value="1"/>
</dbReference>
<keyword evidence="7" id="KW-0812">Transmembrane</keyword>